<keyword evidence="8" id="KW-1185">Reference proteome</keyword>
<proteinExistence type="predicted"/>
<feature type="transmembrane region" description="Helical" evidence="6">
    <location>
        <begin position="354"/>
        <end position="375"/>
    </location>
</feature>
<feature type="transmembrane region" description="Helical" evidence="6">
    <location>
        <begin position="494"/>
        <end position="513"/>
    </location>
</feature>
<evidence type="ECO:0000256" key="1">
    <source>
        <dbReference type="ARBA" id="ARBA00004141"/>
    </source>
</evidence>
<evidence type="ECO:0000256" key="2">
    <source>
        <dbReference type="ARBA" id="ARBA00022692"/>
    </source>
</evidence>
<sequence>MPPSPQTTRVAPHLDSDSRPAPPHAISAAPAPRITPTSPPPKPPPRKQFTPAFTFFLICLMLVTGTCNTILTKLQDMSCVRNCEAPLPGDSDTPPPRPVYYEQPVWQTMVMFFGEFLCLIAVYLGHAVHALHVARVEGRARGSHSVLSDYLFSIRQRIWGHRTGYEPLNSHDEAAAADNHTAPPASSTAAGNGTSPASPVSSTTTSTRSKVATALAIPDPVADDDSLLVAALDSEEEEELNTLDGWKRLMLWVPALCDICATTLMNVGLILIAASVYQMLRGGVVFFTALFSSVFLRRRFERFQWAALAFVVTGVAIVGASPLLEGSGGKAGQESGSGTGAVDELGLRIAGVDASVLGVGMVLLAQMFTATQFILEEKIMSGYHLHPLMAVGLEGTFGLFTSLSALLVLDALITPNNPGTYFDLREGFADTFLRNPTVTLAGAGCVASIAVFNWCGLEVTRRVSATSRSTVDTCRTILIWFISLYLGWEHFRGTQVLGFCVLLYGTMTFNGVIRPLPFLAPRPVQLPSSPPSRDEPYGVRGGEGDL</sequence>
<evidence type="ECO:0000313" key="7">
    <source>
        <dbReference type="EMBL" id="KXS19905.1"/>
    </source>
</evidence>
<dbReference type="InterPro" id="IPR007271">
    <property type="entry name" value="Nuc_sug_transpt"/>
</dbReference>
<feature type="region of interest" description="Disordered" evidence="5">
    <location>
        <begin position="1"/>
        <end position="45"/>
    </location>
</feature>
<evidence type="ECO:0000256" key="5">
    <source>
        <dbReference type="SAM" id="MobiDB-lite"/>
    </source>
</evidence>
<keyword evidence="2 6" id="KW-0812">Transmembrane</keyword>
<organism evidence="7 8">
    <name type="scientific">Gonapodya prolifera (strain JEL478)</name>
    <name type="common">Monoblepharis prolifera</name>
    <dbReference type="NCBI Taxonomy" id="1344416"/>
    <lineage>
        <taxon>Eukaryota</taxon>
        <taxon>Fungi</taxon>
        <taxon>Fungi incertae sedis</taxon>
        <taxon>Chytridiomycota</taxon>
        <taxon>Chytridiomycota incertae sedis</taxon>
        <taxon>Monoblepharidomycetes</taxon>
        <taxon>Monoblepharidales</taxon>
        <taxon>Gonapodyaceae</taxon>
        <taxon>Gonapodya</taxon>
    </lineage>
</organism>
<comment type="subcellular location">
    <subcellularLocation>
        <location evidence="1">Membrane</location>
        <topology evidence="1">Multi-pass membrane protein</topology>
    </subcellularLocation>
</comment>
<feature type="transmembrane region" description="Helical" evidence="6">
    <location>
        <begin position="433"/>
        <end position="457"/>
    </location>
</feature>
<feature type="transmembrane region" description="Helical" evidence="6">
    <location>
        <begin position="387"/>
        <end position="413"/>
    </location>
</feature>
<reference evidence="7 8" key="1">
    <citation type="journal article" date="2015" name="Genome Biol. Evol.">
        <title>Phylogenomic analyses indicate that early fungi evolved digesting cell walls of algal ancestors of land plants.</title>
        <authorList>
            <person name="Chang Y."/>
            <person name="Wang S."/>
            <person name="Sekimoto S."/>
            <person name="Aerts A.L."/>
            <person name="Choi C."/>
            <person name="Clum A."/>
            <person name="LaButti K.M."/>
            <person name="Lindquist E.A."/>
            <person name="Yee Ngan C."/>
            <person name="Ohm R.A."/>
            <person name="Salamov A.A."/>
            <person name="Grigoriev I.V."/>
            <person name="Spatafora J.W."/>
            <person name="Berbee M.L."/>
        </authorList>
    </citation>
    <scope>NUCLEOTIDE SEQUENCE [LARGE SCALE GENOMIC DNA]</scope>
    <source>
        <strain evidence="7 8">JEL478</strain>
    </source>
</reference>
<dbReference type="EMBL" id="KQ965737">
    <property type="protein sequence ID" value="KXS19905.1"/>
    <property type="molecule type" value="Genomic_DNA"/>
</dbReference>
<dbReference type="GO" id="GO:0000139">
    <property type="term" value="C:Golgi membrane"/>
    <property type="evidence" value="ECO:0007669"/>
    <property type="project" value="InterPro"/>
</dbReference>
<feature type="transmembrane region" description="Helical" evidence="6">
    <location>
        <begin position="52"/>
        <end position="71"/>
    </location>
</feature>
<dbReference type="STRING" id="1344416.A0A139ATT0"/>
<gene>
    <name evidence="7" type="ORF">M427DRAFT_52736</name>
</gene>
<evidence type="ECO:0000256" key="4">
    <source>
        <dbReference type="ARBA" id="ARBA00023136"/>
    </source>
</evidence>
<dbReference type="OMA" id="SMENSCI"/>
<dbReference type="SUPFAM" id="SSF103481">
    <property type="entry name" value="Multidrug resistance efflux transporter EmrE"/>
    <property type="match status" value="1"/>
</dbReference>
<dbReference type="InterPro" id="IPR037185">
    <property type="entry name" value="EmrE-like"/>
</dbReference>
<keyword evidence="3 6" id="KW-1133">Transmembrane helix</keyword>
<feature type="transmembrane region" description="Helical" evidence="6">
    <location>
        <begin position="279"/>
        <end position="296"/>
    </location>
</feature>
<dbReference type="AlphaFoldDB" id="A0A139ATT0"/>
<dbReference type="Pfam" id="PF04142">
    <property type="entry name" value="Nuc_sug_transp"/>
    <property type="match status" value="1"/>
</dbReference>
<feature type="region of interest" description="Disordered" evidence="5">
    <location>
        <begin position="526"/>
        <end position="546"/>
    </location>
</feature>
<dbReference type="PANTHER" id="PTHR13146">
    <property type="match status" value="1"/>
</dbReference>
<name>A0A139ATT0_GONPJ</name>
<protein>
    <recommendedName>
        <fullName evidence="9">EamA domain-containing protein</fullName>
    </recommendedName>
</protein>
<feature type="compositionally biased region" description="Low complexity" evidence="5">
    <location>
        <begin position="194"/>
        <end position="206"/>
    </location>
</feature>
<evidence type="ECO:0000256" key="6">
    <source>
        <dbReference type="SAM" id="Phobius"/>
    </source>
</evidence>
<feature type="transmembrane region" description="Helical" evidence="6">
    <location>
        <begin position="303"/>
        <end position="324"/>
    </location>
</feature>
<feature type="transmembrane region" description="Helical" evidence="6">
    <location>
        <begin position="249"/>
        <end position="273"/>
    </location>
</feature>
<accession>A0A139ATT0</accession>
<evidence type="ECO:0000256" key="3">
    <source>
        <dbReference type="ARBA" id="ARBA00022989"/>
    </source>
</evidence>
<dbReference type="GO" id="GO:0015165">
    <property type="term" value="F:pyrimidine nucleotide-sugar transmembrane transporter activity"/>
    <property type="evidence" value="ECO:0007669"/>
    <property type="project" value="InterPro"/>
</dbReference>
<dbReference type="OrthoDB" id="29773at2759"/>
<evidence type="ECO:0000313" key="8">
    <source>
        <dbReference type="Proteomes" id="UP000070544"/>
    </source>
</evidence>
<feature type="region of interest" description="Disordered" evidence="5">
    <location>
        <begin position="177"/>
        <end position="206"/>
    </location>
</feature>
<dbReference type="PANTHER" id="PTHR13146:SF0">
    <property type="entry name" value="SOLUTE CARRIER FAMILY 35 MEMBER F6"/>
    <property type="match status" value="1"/>
</dbReference>
<dbReference type="Proteomes" id="UP000070544">
    <property type="component" value="Unassembled WGS sequence"/>
</dbReference>
<feature type="compositionally biased region" description="Low complexity" evidence="5">
    <location>
        <begin position="24"/>
        <end position="36"/>
    </location>
</feature>
<evidence type="ECO:0008006" key="9">
    <source>
        <dbReference type="Google" id="ProtNLM"/>
    </source>
</evidence>
<keyword evidence="4 6" id="KW-0472">Membrane</keyword>